<organism evidence="4 5">
    <name type="scientific">Sandarakinorhabdus cyanobacteriorum</name>
    <dbReference type="NCBI Taxonomy" id="1981098"/>
    <lineage>
        <taxon>Bacteria</taxon>
        <taxon>Pseudomonadati</taxon>
        <taxon>Pseudomonadota</taxon>
        <taxon>Alphaproteobacteria</taxon>
        <taxon>Sphingomonadales</taxon>
        <taxon>Sphingosinicellaceae</taxon>
        <taxon>Sandarakinorhabdus</taxon>
    </lineage>
</organism>
<dbReference type="AlphaFoldDB" id="A0A255Y786"/>
<dbReference type="EMBL" id="NOXT01000123">
    <property type="protein sequence ID" value="OYQ25078.1"/>
    <property type="molecule type" value="Genomic_DNA"/>
</dbReference>
<feature type="domain" description="Glycosyltransferase subfamily 4-like N-terminal" evidence="3">
    <location>
        <begin position="70"/>
        <end position="170"/>
    </location>
</feature>
<evidence type="ECO:0000259" key="2">
    <source>
        <dbReference type="Pfam" id="PF00534"/>
    </source>
</evidence>
<dbReference type="InterPro" id="IPR001296">
    <property type="entry name" value="Glyco_trans_1"/>
</dbReference>
<protein>
    <submittedName>
        <fullName evidence="4">Uncharacterized protein</fullName>
    </submittedName>
</protein>
<evidence type="ECO:0000259" key="3">
    <source>
        <dbReference type="Pfam" id="PF13439"/>
    </source>
</evidence>
<feature type="domain" description="Glycosyl transferase family 1" evidence="2">
    <location>
        <begin position="190"/>
        <end position="342"/>
    </location>
</feature>
<dbReference type="GO" id="GO:0016757">
    <property type="term" value="F:glycosyltransferase activity"/>
    <property type="evidence" value="ECO:0007669"/>
    <property type="project" value="InterPro"/>
</dbReference>
<dbReference type="InterPro" id="IPR028098">
    <property type="entry name" value="Glyco_trans_4-like_N"/>
</dbReference>
<evidence type="ECO:0000313" key="5">
    <source>
        <dbReference type="Proteomes" id="UP000216991"/>
    </source>
</evidence>
<reference evidence="4 5" key="1">
    <citation type="submission" date="2017-07" db="EMBL/GenBank/DDBJ databases">
        <title>Sandarakinorhabdus cyanobacteriorum sp. nov., a novel bacterium isolated from cyanobacterial aggregates in a eutrophic lake.</title>
        <authorList>
            <person name="Cai H."/>
        </authorList>
    </citation>
    <scope>NUCLEOTIDE SEQUENCE [LARGE SCALE GENOMIC DNA]</scope>
    <source>
        <strain evidence="4 5">TH057</strain>
    </source>
</reference>
<name>A0A255Y786_9SPHN</name>
<keyword evidence="5" id="KW-1185">Reference proteome</keyword>
<dbReference type="RefSeq" id="WP_094474904.1">
    <property type="nucleotide sequence ID" value="NZ_NOXT01000123.1"/>
</dbReference>
<evidence type="ECO:0000256" key="1">
    <source>
        <dbReference type="ARBA" id="ARBA00022679"/>
    </source>
</evidence>
<proteinExistence type="predicted"/>
<dbReference type="SUPFAM" id="SSF53756">
    <property type="entry name" value="UDP-Glycosyltransferase/glycogen phosphorylase"/>
    <property type="match status" value="1"/>
</dbReference>
<dbReference type="CDD" id="cd03809">
    <property type="entry name" value="GT4_MtfB-like"/>
    <property type="match status" value="1"/>
</dbReference>
<gene>
    <name evidence="4" type="ORF">CHU93_14705</name>
</gene>
<sequence length="367" mass="40275">MTEPLNVTLSVDALSPRLTGIGRYCLELVRGVPIVPGVGDVHFVRGAHWVDDPEALLTDDWASPKRGRIGRWLERRRNQRRQRRSVVHGPNFFLPDWAERGVITVHDLSVLLYPETHPAERVRDFERRFQSSLDRAAEIITDSEAVRGEILSMLGVPAEQVKAIPLGVSLAAVEADPLALQRLGLSHRGFCLCVSTFEPRKRIDCLVRAYALLDPALRKAVPLVLAGASGWRNEALNGLIETGVAQGWVNRLDFVPDALLGALYAGARLFVYPSRYEGFGLPPIEAMHHGIPTMVGDAATLIEVTKGAARVVDADDVEAFTDQLADALEDSLWQAAAAEAGRTVAASYRWQDSVEATVAVYRHVAGR</sequence>
<dbReference type="Pfam" id="PF00534">
    <property type="entry name" value="Glycos_transf_1"/>
    <property type="match status" value="1"/>
</dbReference>
<dbReference type="PANTHER" id="PTHR46401">
    <property type="entry name" value="GLYCOSYLTRANSFERASE WBBK-RELATED"/>
    <property type="match status" value="1"/>
</dbReference>
<keyword evidence="1" id="KW-0808">Transferase</keyword>
<dbReference type="GO" id="GO:0009103">
    <property type="term" value="P:lipopolysaccharide biosynthetic process"/>
    <property type="evidence" value="ECO:0007669"/>
    <property type="project" value="TreeGrafter"/>
</dbReference>
<dbReference type="OrthoDB" id="9801609at2"/>
<dbReference type="PANTHER" id="PTHR46401:SF2">
    <property type="entry name" value="GLYCOSYLTRANSFERASE WBBK-RELATED"/>
    <property type="match status" value="1"/>
</dbReference>
<dbReference type="Pfam" id="PF13439">
    <property type="entry name" value="Glyco_transf_4"/>
    <property type="match status" value="1"/>
</dbReference>
<dbReference type="Proteomes" id="UP000216991">
    <property type="component" value="Unassembled WGS sequence"/>
</dbReference>
<dbReference type="Gene3D" id="3.40.50.2000">
    <property type="entry name" value="Glycogen Phosphorylase B"/>
    <property type="match status" value="2"/>
</dbReference>
<accession>A0A255Y786</accession>
<comment type="caution">
    <text evidence="4">The sequence shown here is derived from an EMBL/GenBank/DDBJ whole genome shotgun (WGS) entry which is preliminary data.</text>
</comment>
<evidence type="ECO:0000313" key="4">
    <source>
        <dbReference type="EMBL" id="OYQ25078.1"/>
    </source>
</evidence>